<dbReference type="OrthoDB" id="4933424at2759"/>
<keyword evidence="2" id="KW-1185">Reference proteome</keyword>
<dbReference type="AlphaFoldDB" id="A0A179IN27"/>
<accession>A0A179IN27</accession>
<dbReference type="InterPro" id="IPR011009">
    <property type="entry name" value="Kinase-like_dom_sf"/>
</dbReference>
<reference evidence="1 2" key="1">
    <citation type="submission" date="2016-03" db="EMBL/GenBank/DDBJ databases">
        <title>Fine-scale spatial genetic structure of a fungal parasite of coffee scale insects.</title>
        <authorList>
            <person name="Jackson D."/>
            <person name="Zemenick K.A."/>
            <person name="Malloure B."/>
            <person name="Quandt C.A."/>
            <person name="James T.Y."/>
        </authorList>
    </citation>
    <scope>NUCLEOTIDE SEQUENCE [LARGE SCALE GENOMIC DNA]</scope>
    <source>
        <strain evidence="1 2">UM487</strain>
    </source>
</reference>
<sequence length="187" mass="21610">MGSLRRRPLHLAYQTFTHGGNFWRDIYLLERWDQQMQPVVHRGDVHHGYELLRRVGSWCWLTRDPKTSEFLTIKFLSRDQGTRELAMLRYITKHCRSPFVSTLRDAFTIPHHLSTARGGAYPKNFRDIVFQALVYPAPGICLARCADVGEFHGDNPDIPFTLARRQTYVGQVVEGLRALHRIGVVHG</sequence>
<name>A0A179IN27_CORDF</name>
<dbReference type="SUPFAM" id="SSF56112">
    <property type="entry name" value="Protein kinase-like (PK-like)"/>
    <property type="match status" value="1"/>
</dbReference>
<proteinExistence type="predicted"/>
<organism evidence="1 2">
    <name type="scientific">Cordyceps confragosa</name>
    <name type="common">Lecanicillium lecanii</name>
    <dbReference type="NCBI Taxonomy" id="2714763"/>
    <lineage>
        <taxon>Eukaryota</taxon>
        <taxon>Fungi</taxon>
        <taxon>Dikarya</taxon>
        <taxon>Ascomycota</taxon>
        <taxon>Pezizomycotina</taxon>
        <taxon>Sordariomycetes</taxon>
        <taxon>Hypocreomycetidae</taxon>
        <taxon>Hypocreales</taxon>
        <taxon>Cordycipitaceae</taxon>
        <taxon>Akanthomyces</taxon>
    </lineage>
</organism>
<evidence type="ECO:0000313" key="1">
    <source>
        <dbReference type="EMBL" id="OAR03011.1"/>
    </source>
</evidence>
<dbReference type="EMBL" id="LUKN01000385">
    <property type="protein sequence ID" value="OAR03011.1"/>
    <property type="molecule type" value="Genomic_DNA"/>
</dbReference>
<evidence type="ECO:0000313" key="2">
    <source>
        <dbReference type="Proteomes" id="UP000243081"/>
    </source>
</evidence>
<dbReference type="Gene3D" id="3.30.200.20">
    <property type="entry name" value="Phosphorylase Kinase, domain 1"/>
    <property type="match status" value="1"/>
</dbReference>
<protein>
    <recommendedName>
        <fullName evidence="3">Protein kinase domain-containing protein</fullName>
    </recommendedName>
</protein>
<dbReference type="OMA" id="CWLTRDP"/>
<comment type="caution">
    <text evidence="1">The sequence shown here is derived from an EMBL/GenBank/DDBJ whole genome shotgun (WGS) entry which is preliminary data.</text>
</comment>
<dbReference type="Proteomes" id="UP000243081">
    <property type="component" value="Unassembled WGS sequence"/>
</dbReference>
<dbReference type="Gene3D" id="1.10.510.10">
    <property type="entry name" value="Transferase(Phosphotransferase) domain 1"/>
    <property type="match status" value="1"/>
</dbReference>
<gene>
    <name evidence="1" type="ORF">LLEC1_07157</name>
</gene>
<evidence type="ECO:0008006" key="3">
    <source>
        <dbReference type="Google" id="ProtNLM"/>
    </source>
</evidence>
<feature type="non-terminal residue" evidence="1">
    <location>
        <position position="187"/>
    </location>
</feature>